<dbReference type="AlphaFoldDB" id="A0AAV5TM62"/>
<dbReference type="PANTHER" id="PTHR47022:SF1">
    <property type="entry name" value="BTB AND MATH DOMAIN-CONTAINING PROTEIN 36-RELATED"/>
    <property type="match status" value="1"/>
</dbReference>
<evidence type="ECO:0000259" key="1">
    <source>
        <dbReference type="PROSITE" id="PS50097"/>
    </source>
</evidence>
<organism evidence="2 3">
    <name type="scientific">Pristionchus entomophagus</name>
    <dbReference type="NCBI Taxonomy" id="358040"/>
    <lineage>
        <taxon>Eukaryota</taxon>
        <taxon>Metazoa</taxon>
        <taxon>Ecdysozoa</taxon>
        <taxon>Nematoda</taxon>
        <taxon>Chromadorea</taxon>
        <taxon>Rhabditida</taxon>
        <taxon>Rhabditina</taxon>
        <taxon>Diplogasteromorpha</taxon>
        <taxon>Diplogasteroidea</taxon>
        <taxon>Neodiplogasteridae</taxon>
        <taxon>Pristionchus</taxon>
    </lineage>
</organism>
<proteinExistence type="predicted"/>
<accession>A0AAV5TM62</accession>
<dbReference type="PANTHER" id="PTHR47022">
    <property type="entry name" value="BTB AND MATH DOMAIN-CONTAINING PROTEIN 36-RELATED"/>
    <property type="match status" value="1"/>
</dbReference>
<dbReference type="Pfam" id="PF00651">
    <property type="entry name" value="BTB"/>
    <property type="match status" value="1"/>
</dbReference>
<dbReference type="InterPro" id="IPR000210">
    <property type="entry name" value="BTB/POZ_dom"/>
</dbReference>
<evidence type="ECO:0000313" key="2">
    <source>
        <dbReference type="EMBL" id="GMS95426.1"/>
    </source>
</evidence>
<sequence>MDFPLSSVLQRKCPTCSTNCKEPFIENLSFLDFQDQYLDMIKKIKNGDPIEEEEDEVEIMEEMEENRIECSECEKETKMSQLRECWKRPCEKPICWNCVASIHSEHITSPYSPNADHLTVYESHKSIDISRFPDRRVLDVQGMVFDVSASLLATHSPFFYEMFYGSAEKRSQTHFELDEEPWTFIDLLDIMMMKQNKSKCCDQCIGPMHGPRVRMAERLQLIYVLNHLASIPRPNRDGVSKFPMCKQQEIDVIHRKNKWSYRFRITRDIPDARFMRVGSTRFLVSSSTLSLFSPHFMNLFYKGENENELEMIFDLTDDCVVFSELLEVVNGSIIRGISPETLSLLDKLDRLDAVFWIEIKATEYDRSRLVKVVEGIMKWKHGKNDLTDEEIMTIMKLLDQDEITSAYEMIANSLRRRIKRLRGE</sequence>
<feature type="non-terminal residue" evidence="2">
    <location>
        <position position="424"/>
    </location>
</feature>
<comment type="caution">
    <text evidence="2">The sequence shown here is derived from an EMBL/GenBank/DDBJ whole genome shotgun (WGS) entry which is preliminary data.</text>
</comment>
<feature type="domain" description="BTB" evidence="1">
    <location>
        <begin position="134"/>
        <end position="191"/>
    </location>
</feature>
<protein>
    <recommendedName>
        <fullName evidence="1">BTB domain-containing protein</fullName>
    </recommendedName>
</protein>
<dbReference type="EMBL" id="BTSX01000004">
    <property type="protein sequence ID" value="GMS95426.1"/>
    <property type="molecule type" value="Genomic_DNA"/>
</dbReference>
<gene>
    <name evidence="2" type="ORF">PENTCL1PPCAC_17601</name>
</gene>
<name>A0AAV5TM62_9BILA</name>
<dbReference type="SUPFAM" id="SSF54695">
    <property type="entry name" value="POZ domain"/>
    <property type="match status" value="1"/>
</dbReference>
<dbReference type="PROSITE" id="PS50097">
    <property type="entry name" value="BTB"/>
    <property type="match status" value="1"/>
</dbReference>
<dbReference type="Proteomes" id="UP001432027">
    <property type="component" value="Unassembled WGS sequence"/>
</dbReference>
<dbReference type="Gene3D" id="3.30.710.10">
    <property type="entry name" value="Potassium Channel Kv1.1, Chain A"/>
    <property type="match status" value="1"/>
</dbReference>
<reference evidence="2" key="1">
    <citation type="submission" date="2023-10" db="EMBL/GenBank/DDBJ databases">
        <title>Genome assembly of Pristionchus species.</title>
        <authorList>
            <person name="Yoshida K."/>
            <person name="Sommer R.J."/>
        </authorList>
    </citation>
    <scope>NUCLEOTIDE SEQUENCE</scope>
    <source>
        <strain evidence="2">RS0144</strain>
    </source>
</reference>
<evidence type="ECO:0000313" key="3">
    <source>
        <dbReference type="Proteomes" id="UP001432027"/>
    </source>
</evidence>
<keyword evidence="3" id="KW-1185">Reference proteome</keyword>
<dbReference type="InterPro" id="IPR011333">
    <property type="entry name" value="SKP1/BTB/POZ_sf"/>
</dbReference>